<feature type="compositionally biased region" description="Low complexity" evidence="1">
    <location>
        <begin position="240"/>
        <end position="252"/>
    </location>
</feature>
<sequence>MLERSPGIFLNRITTSTNSLISEDLSTLALLTLSGALTRPSAGACKASHRQSSPLVGPAEPTPNPTSCSYYIASDEKLYALPFVAALPEISSIATEILDTPAGTLAAQSHFTSISSSSKLVSQSFATHSLGDVPDQKPVKYACSRRSRFLQNQLQCPARIADQFKQTINQLGLQLAELKHKSPSKAQLDAFACAHINTTLAALSDRLAKCQSYDKLVQLKAAASLSGLKETQAQIVAQLSSTRPSSPSATSSNKTNCNAPHPSIPSEQSSANCSSNPPQNQPTLTSILLGPQATSSPPPSRRRQRMSWHPPLSPQPIGPISTTTQQPGRRPLAQEKRAGLAANVAA</sequence>
<comment type="caution">
    <text evidence="2">The sequence shown here is derived from an EMBL/GenBank/DDBJ whole genome shotgun (WGS) entry which is preliminary data.</text>
</comment>
<protein>
    <submittedName>
        <fullName evidence="2">Uncharacterized protein</fullName>
    </submittedName>
</protein>
<dbReference type="EMBL" id="PGCI01000730">
    <property type="protein sequence ID" value="PLW18546.1"/>
    <property type="molecule type" value="Genomic_DNA"/>
</dbReference>
<feature type="region of interest" description="Disordered" evidence="1">
    <location>
        <begin position="238"/>
        <end position="346"/>
    </location>
</feature>
<dbReference type="Proteomes" id="UP000235392">
    <property type="component" value="Unassembled WGS sequence"/>
</dbReference>
<accession>A0A2N5SZ80</accession>
<gene>
    <name evidence="2" type="ORF">PCASD_12785</name>
</gene>
<proteinExistence type="predicted"/>
<dbReference type="AlphaFoldDB" id="A0A2N5SZ80"/>
<evidence type="ECO:0000313" key="3">
    <source>
        <dbReference type="Proteomes" id="UP000235392"/>
    </source>
</evidence>
<feature type="compositionally biased region" description="Polar residues" evidence="1">
    <location>
        <begin position="265"/>
        <end position="286"/>
    </location>
</feature>
<name>A0A2N5SZ80_9BASI</name>
<reference evidence="2 3" key="1">
    <citation type="submission" date="2017-11" db="EMBL/GenBank/DDBJ databases">
        <title>De novo assembly and phasing of dikaryotic genomes from two isolates of Puccinia coronata f. sp. avenae, the causal agent of oat crown rust.</title>
        <authorList>
            <person name="Miller M.E."/>
            <person name="Zhang Y."/>
            <person name="Omidvar V."/>
            <person name="Sperschneider J."/>
            <person name="Schwessinger B."/>
            <person name="Raley C."/>
            <person name="Palmer J.M."/>
            <person name="Garnica D."/>
            <person name="Upadhyaya N."/>
            <person name="Rathjen J."/>
            <person name="Taylor J.M."/>
            <person name="Park R.F."/>
            <person name="Dodds P.N."/>
            <person name="Hirsch C.D."/>
            <person name="Kianian S.F."/>
            <person name="Figueroa M."/>
        </authorList>
    </citation>
    <scope>NUCLEOTIDE SEQUENCE [LARGE SCALE GENOMIC DNA]</scope>
    <source>
        <strain evidence="2">12SD80</strain>
    </source>
</reference>
<organism evidence="2 3">
    <name type="scientific">Puccinia coronata f. sp. avenae</name>
    <dbReference type="NCBI Taxonomy" id="200324"/>
    <lineage>
        <taxon>Eukaryota</taxon>
        <taxon>Fungi</taxon>
        <taxon>Dikarya</taxon>
        <taxon>Basidiomycota</taxon>
        <taxon>Pucciniomycotina</taxon>
        <taxon>Pucciniomycetes</taxon>
        <taxon>Pucciniales</taxon>
        <taxon>Pucciniaceae</taxon>
        <taxon>Puccinia</taxon>
    </lineage>
</organism>
<evidence type="ECO:0000313" key="2">
    <source>
        <dbReference type="EMBL" id="PLW18546.1"/>
    </source>
</evidence>
<evidence type="ECO:0000256" key="1">
    <source>
        <dbReference type="SAM" id="MobiDB-lite"/>
    </source>
</evidence>